<accession>A0A345UMX3</accession>
<evidence type="ECO:0000256" key="5">
    <source>
        <dbReference type="SAM" id="Phobius"/>
    </source>
</evidence>
<keyword evidence="7" id="KW-1185">Reference proteome</keyword>
<sequence length="118" mass="13338">MSVFFQFLLILNALFFLFYGFQSLNSRRMIAEFRRFGLTETQRKITGALQLFGVAGLLTGLYIPFVGLLSAAGFTVMMFVAFVVRMRIKDSVNPHYSPRNFLAGKAKLKTQRKGTSVP</sequence>
<evidence type="ECO:0000256" key="1">
    <source>
        <dbReference type="ARBA" id="ARBA00004141"/>
    </source>
</evidence>
<evidence type="ECO:0000313" key="6">
    <source>
        <dbReference type="EMBL" id="AXJ01825.1"/>
    </source>
</evidence>
<dbReference type="OrthoDB" id="799482at2"/>
<dbReference type="Pfam" id="PF13564">
    <property type="entry name" value="DoxX_2"/>
    <property type="match status" value="1"/>
</dbReference>
<dbReference type="Proteomes" id="UP000254808">
    <property type="component" value="Chromosome"/>
</dbReference>
<dbReference type="RefSeq" id="WP_114984982.1">
    <property type="nucleotide sequence ID" value="NZ_CP027806.1"/>
</dbReference>
<keyword evidence="4 5" id="KW-0472">Membrane</keyword>
<evidence type="ECO:0000313" key="7">
    <source>
        <dbReference type="Proteomes" id="UP000254808"/>
    </source>
</evidence>
<dbReference type="EMBL" id="CP027806">
    <property type="protein sequence ID" value="AXJ01825.1"/>
    <property type="molecule type" value="Genomic_DNA"/>
</dbReference>
<evidence type="ECO:0000256" key="4">
    <source>
        <dbReference type="ARBA" id="ARBA00023136"/>
    </source>
</evidence>
<organism evidence="6 7">
    <name type="scientific">Cyclonatronum proteinivorum</name>
    <dbReference type="NCBI Taxonomy" id="1457365"/>
    <lineage>
        <taxon>Bacteria</taxon>
        <taxon>Pseudomonadati</taxon>
        <taxon>Balneolota</taxon>
        <taxon>Balneolia</taxon>
        <taxon>Balneolales</taxon>
        <taxon>Cyclonatronaceae</taxon>
        <taxon>Cyclonatronum</taxon>
    </lineage>
</organism>
<reference evidence="6 7" key="1">
    <citation type="submission" date="2018-03" db="EMBL/GenBank/DDBJ databases">
        <title>Phenotypic and genomic properties of Cyclonatronum proteinivorum gen. nov., sp. nov., a haloalkaliphilic bacteroidete from soda lakes possessing Na+-translocating rhodopsin.</title>
        <authorList>
            <person name="Toshchakov S.V."/>
            <person name="Korzhenkov A."/>
            <person name="Samarov N.I."/>
            <person name="Kublanov I.V."/>
            <person name="Muntyan M.S."/>
            <person name="Sorokin D.Y."/>
        </authorList>
    </citation>
    <scope>NUCLEOTIDE SEQUENCE [LARGE SCALE GENOMIC DNA]</scope>
    <source>
        <strain evidence="6 7">Omega</strain>
    </source>
</reference>
<dbReference type="GO" id="GO:0016020">
    <property type="term" value="C:membrane"/>
    <property type="evidence" value="ECO:0007669"/>
    <property type="project" value="UniProtKB-SubCell"/>
</dbReference>
<evidence type="ECO:0000256" key="2">
    <source>
        <dbReference type="ARBA" id="ARBA00022692"/>
    </source>
</evidence>
<name>A0A345UMX3_9BACT</name>
<gene>
    <name evidence="6" type="ORF">CYPRO_2583</name>
</gene>
<feature type="transmembrane region" description="Helical" evidence="5">
    <location>
        <begin position="69"/>
        <end position="88"/>
    </location>
</feature>
<proteinExistence type="predicted"/>
<dbReference type="AlphaFoldDB" id="A0A345UMX3"/>
<dbReference type="InterPro" id="IPR032808">
    <property type="entry name" value="DoxX"/>
</dbReference>
<feature type="transmembrane region" description="Helical" evidence="5">
    <location>
        <begin position="6"/>
        <end position="24"/>
    </location>
</feature>
<evidence type="ECO:0000256" key="3">
    <source>
        <dbReference type="ARBA" id="ARBA00022989"/>
    </source>
</evidence>
<protein>
    <submittedName>
        <fullName evidence="6">DoxX-like family protein</fullName>
    </submittedName>
</protein>
<comment type="subcellular location">
    <subcellularLocation>
        <location evidence="1">Membrane</location>
        <topology evidence="1">Multi-pass membrane protein</topology>
    </subcellularLocation>
</comment>
<dbReference type="KEGG" id="cprv:CYPRO_2583"/>
<keyword evidence="2 5" id="KW-0812">Transmembrane</keyword>
<keyword evidence="3 5" id="KW-1133">Transmembrane helix</keyword>